<dbReference type="AlphaFoldDB" id="A0A1F5R452"/>
<gene>
    <name evidence="3" type="ORF">A2024_11190</name>
</gene>
<dbReference type="Proteomes" id="UP000177230">
    <property type="component" value="Unassembled WGS sequence"/>
</dbReference>
<sequence>MKTRTILGTIAALLVLGQTGYAAANDGILKYFNNTACNVKATGDPVQKREILNNSLQNMTMVLDRVQSLPLVSKDDRAGINQLKTTLQEKQNELVGTNGYDRVADAQLDDFSDYVVQDMEQAPETITISVVTLLLIVLILVLLF</sequence>
<keyword evidence="1" id="KW-0812">Transmembrane</keyword>
<organism evidence="3 4">
    <name type="scientific">Candidatus Edwardsbacteria bacterium GWF2_54_11</name>
    <dbReference type="NCBI Taxonomy" id="1817851"/>
    <lineage>
        <taxon>Bacteria</taxon>
        <taxon>Candidatus Edwardsiibacteriota</taxon>
    </lineage>
</organism>
<reference evidence="3 4" key="1">
    <citation type="journal article" date="2016" name="Nat. Commun.">
        <title>Thousands of microbial genomes shed light on interconnected biogeochemical processes in an aquifer system.</title>
        <authorList>
            <person name="Anantharaman K."/>
            <person name="Brown C.T."/>
            <person name="Hug L.A."/>
            <person name="Sharon I."/>
            <person name="Castelle C.J."/>
            <person name="Probst A.J."/>
            <person name="Thomas B.C."/>
            <person name="Singh A."/>
            <person name="Wilkins M.J."/>
            <person name="Karaoz U."/>
            <person name="Brodie E.L."/>
            <person name="Williams K.H."/>
            <person name="Hubbard S.S."/>
            <person name="Banfield J.F."/>
        </authorList>
    </citation>
    <scope>NUCLEOTIDE SEQUENCE [LARGE SCALE GENOMIC DNA]</scope>
</reference>
<comment type="caution">
    <text evidence="3">The sequence shown here is derived from an EMBL/GenBank/DDBJ whole genome shotgun (WGS) entry which is preliminary data.</text>
</comment>
<dbReference type="EMBL" id="MFFM01000043">
    <property type="protein sequence ID" value="OGF09244.1"/>
    <property type="molecule type" value="Genomic_DNA"/>
</dbReference>
<keyword evidence="1" id="KW-1133">Transmembrane helix</keyword>
<name>A0A1F5R452_9BACT</name>
<feature type="chain" id="PRO_5009520580" description="Chemotaxis methyl-accepting receptor HlyB-like 4HB MCP domain-containing protein" evidence="2">
    <location>
        <begin position="25"/>
        <end position="144"/>
    </location>
</feature>
<feature type="transmembrane region" description="Helical" evidence="1">
    <location>
        <begin position="126"/>
        <end position="143"/>
    </location>
</feature>
<keyword evidence="1" id="KW-0472">Membrane</keyword>
<evidence type="ECO:0000313" key="3">
    <source>
        <dbReference type="EMBL" id="OGF09244.1"/>
    </source>
</evidence>
<evidence type="ECO:0008006" key="5">
    <source>
        <dbReference type="Google" id="ProtNLM"/>
    </source>
</evidence>
<accession>A0A1F5R452</accession>
<evidence type="ECO:0000313" key="4">
    <source>
        <dbReference type="Proteomes" id="UP000177230"/>
    </source>
</evidence>
<keyword evidence="2" id="KW-0732">Signal</keyword>
<evidence type="ECO:0000256" key="1">
    <source>
        <dbReference type="SAM" id="Phobius"/>
    </source>
</evidence>
<evidence type="ECO:0000256" key="2">
    <source>
        <dbReference type="SAM" id="SignalP"/>
    </source>
</evidence>
<protein>
    <recommendedName>
        <fullName evidence="5">Chemotaxis methyl-accepting receptor HlyB-like 4HB MCP domain-containing protein</fullName>
    </recommendedName>
</protein>
<feature type="signal peptide" evidence="2">
    <location>
        <begin position="1"/>
        <end position="24"/>
    </location>
</feature>
<proteinExistence type="predicted"/>